<dbReference type="InterPro" id="IPR013108">
    <property type="entry name" value="Amidohydro_3"/>
</dbReference>
<dbReference type="GO" id="GO:0016810">
    <property type="term" value="F:hydrolase activity, acting on carbon-nitrogen (but not peptide) bonds"/>
    <property type="evidence" value="ECO:0007669"/>
    <property type="project" value="InterPro"/>
</dbReference>
<organism evidence="4 5">
    <name type="scientific">Tunturiibacter empetritectus</name>
    <dbReference type="NCBI Taxonomy" id="3069691"/>
    <lineage>
        <taxon>Bacteria</taxon>
        <taxon>Pseudomonadati</taxon>
        <taxon>Acidobacteriota</taxon>
        <taxon>Terriglobia</taxon>
        <taxon>Terriglobales</taxon>
        <taxon>Acidobacteriaceae</taxon>
        <taxon>Tunturiibacter</taxon>
    </lineage>
</organism>
<dbReference type="CDD" id="cd01300">
    <property type="entry name" value="YtcJ_like"/>
    <property type="match status" value="1"/>
</dbReference>
<dbReference type="Proteomes" id="UP000568106">
    <property type="component" value="Unassembled WGS sequence"/>
</dbReference>
<evidence type="ECO:0000313" key="5">
    <source>
        <dbReference type="Proteomes" id="UP000568106"/>
    </source>
</evidence>
<dbReference type="InterPro" id="IPR033932">
    <property type="entry name" value="YtcJ-like"/>
</dbReference>
<dbReference type="SUPFAM" id="SSF51556">
    <property type="entry name" value="Metallo-dependent hydrolases"/>
    <property type="match status" value="1"/>
</dbReference>
<dbReference type="Gene3D" id="3.10.310.70">
    <property type="match status" value="1"/>
</dbReference>
<comment type="caution">
    <text evidence="4">The sequence shown here is derived from an EMBL/GenBank/DDBJ whole genome shotgun (WGS) entry which is preliminary data.</text>
</comment>
<dbReference type="SUPFAM" id="SSF51338">
    <property type="entry name" value="Composite domain of metallo-dependent hydrolases"/>
    <property type="match status" value="1"/>
</dbReference>
<dbReference type="Gene3D" id="2.30.40.10">
    <property type="entry name" value="Urease, subunit C, domain 1"/>
    <property type="match status" value="1"/>
</dbReference>
<dbReference type="Gene3D" id="3.20.20.140">
    <property type="entry name" value="Metal-dependent hydrolases"/>
    <property type="match status" value="1"/>
</dbReference>
<dbReference type="InterPro" id="IPR032466">
    <property type="entry name" value="Metal_Hydrolase"/>
</dbReference>
<protein>
    <recommendedName>
        <fullName evidence="3">Amidohydrolase 3 domain-containing protein</fullName>
    </recommendedName>
</protein>
<feature type="chain" id="PRO_5030802492" description="Amidohydrolase 3 domain-containing protein" evidence="2">
    <location>
        <begin position="19"/>
        <end position="601"/>
    </location>
</feature>
<dbReference type="EMBL" id="JACHDY010000001">
    <property type="protein sequence ID" value="MBB5315743.1"/>
    <property type="molecule type" value="Genomic_DNA"/>
</dbReference>
<dbReference type="Pfam" id="PF07969">
    <property type="entry name" value="Amidohydro_3"/>
    <property type="match status" value="1"/>
</dbReference>
<gene>
    <name evidence="4" type="ORF">HDF09_000393</name>
</gene>
<dbReference type="AlphaFoldDB" id="A0A7W8IGE5"/>
<evidence type="ECO:0000259" key="3">
    <source>
        <dbReference type="Pfam" id="PF07969"/>
    </source>
</evidence>
<dbReference type="InterPro" id="IPR011059">
    <property type="entry name" value="Metal-dep_hydrolase_composite"/>
</dbReference>
<evidence type="ECO:0000256" key="2">
    <source>
        <dbReference type="SAM" id="SignalP"/>
    </source>
</evidence>
<name>A0A7W8IGE5_9BACT</name>
<dbReference type="PANTHER" id="PTHR22642:SF2">
    <property type="entry name" value="PROTEIN LONG AFTER FAR-RED 3"/>
    <property type="match status" value="1"/>
</dbReference>
<proteinExistence type="predicted"/>
<keyword evidence="5" id="KW-1185">Reference proteome</keyword>
<keyword evidence="2" id="KW-0732">Signal</keyword>
<dbReference type="PANTHER" id="PTHR22642">
    <property type="entry name" value="IMIDAZOLONEPROPIONASE"/>
    <property type="match status" value="1"/>
</dbReference>
<accession>A0A7W8IGE5</accession>
<feature type="signal peptide" evidence="2">
    <location>
        <begin position="1"/>
        <end position="18"/>
    </location>
</feature>
<feature type="region of interest" description="Disordered" evidence="1">
    <location>
        <begin position="190"/>
        <end position="216"/>
    </location>
</feature>
<reference evidence="4" key="1">
    <citation type="submission" date="2020-08" db="EMBL/GenBank/DDBJ databases">
        <title>Genomic Encyclopedia of Type Strains, Phase IV (KMG-V): Genome sequencing to study the core and pangenomes of soil and plant-associated prokaryotes.</title>
        <authorList>
            <person name="Whitman W."/>
        </authorList>
    </citation>
    <scope>NUCLEOTIDE SEQUENCE [LARGE SCALE GENOMIC DNA]</scope>
    <source>
        <strain evidence="4">M8UP27</strain>
    </source>
</reference>
<evidence type="ECO:0000313" key="4">
    <source>
        <dbReference type="EMBL" id="MBB5315743.1"/>
    </source>
</evidence>
<sequence>MKPFTLTATLLLTTLAQAQNTPPDAIYLHGNILTGAHLRPNDPSPTPAKVQALAIAKGKIVAAGTDAEILKLKSSKTRIIDLHHAFAMPGFNDAHTHMAPAGRQQLSINLDGVKSLAEMQQRIRVYVAKAKPGTWLEGGGWDHTLWPGAKLPTREDIDPITAGHPCILERVDGHIALANSAALAVAGITDETPNPAGAKIDRPDRDPSGPPTGILREPAATNLVFSKIPSPGPEERTKALNLAINDALAHGVTSVQDYSDWEDFLALEELEDAHQLHLRFAEWLPFDKPLEVLKERRASHSPDDPLLHLTMLKGFMDGSLGSRTAALDEPYSDDLNNSGLPRYDQNKLTQLASERAAAGFQLGFHAIGDRANAMALNAFGAADQVATLAPLPANPHTADAHIVTTPPPPDPTPAALRFRVEHAQVLLPEDFDRFSSEGVIASMQPSHLLTDMKWATDRLGPDRVKYAYAWKSFLDHNVTLAFGTDYPVESINPFRGLYAAITRQNEAGTQTFQPQEKISLNEALYAYTQASAFAEFREHQKGRLEPGYLADLIVLDRDITTATPQQLLHTKVLRTIVNGETVYSQSPKPTQSPKPNVGASN</sequence>
<evidence type="ECO:0000256" key="1">
    <source>
        <dbReference type="SAM" id="MobiDB-lite"/>
    </source>
</evidence>
<feature type="domain" description="Amidohydrolase 3" evidence="3">
    <location>
        <begin position="78"/>
        <end position="583"/>
    </location>
</feature>